<dbReference type="EMBL" id="RBPH01000257">
    <property type="protein sequence ID" value="RMN76503.1"/>
    <property type="molecule type" value="Genomic_DNA"/>
</dbReference>
<dbReference type="Proteomes" id="UP000269335">
    <property type="component" value="Unassembled WGS sequence"/>
</dbReference>
<reference evidence="3 4" key="1">
    <citation type="submission" date="2018-08" db="EMBL/GenBank/DDBJ databases">
        <title>Recombination of ecologically and evolutionarily significant loci maintains genetic cohesion in the Pseudomonas syringae species complex.</title>
        <authorList>
            <person name="Dillon M."/>
            <person name="Thakur S."/>
            <person name="Almeida R.N.D."/>
            <person name="Weir B.S."/>
            <person name="Guttman D.S."/>
        </authorList>
    </citation>
    <scope>NUCLEOTIDE SEQUENCE [LARGE SCALE GENOMIC DNA]</scope>
    <source>
        <strain evidence="1 3">ICMP 15201</strain>
        <strain evidence="2 4">ICMP 15203</strain>
    </source>
</reference>
<evidence type="ECO:0000313" key="2">
    <source>
        <dbReference type="EMBL" id="RMN97985.1"/>
    </source>
</evidence>
<dbReference type="AlphaFoldDB" id="A0A3M3RNT9"/>
<dbReference type="EMBL" id="RBPJ01000126">
    <property type="protein sequence ID" value="RMN97985.1"/>
    <property type="molecule type" value="Genomic_DNA"/>
</dbReference>
<dbReference type="Proteomes" id="UP000270524">
    <property type="component" value="Unassembled WGS sequence"/>
</dbReference>
<organism evidence="2 4">
    <name type="scientific">Pseudomonas cannabina</name>
    <dbReference type="NCBI Taxonomy" id="86840"/>
    <lineage>
        <taxon>Bacteria</taxon>
        <taxon>Pseudomonadati</taxon>
        <taxon>Pseudomonadota</taxon>
        <taxon>Gammaproteobacteria</taxon>
        <taxon>Pseudomonadales</taxon>
        <taxon>Pseudomonadaceae</taxon>
        <taxon>Pseudomonas</taxon>
    </lineage>
</organism>
<sequence>MSQIKAERSGHIAVVTGPGFEFHKVGDQALFKQTGKVPSLRAAKAFCKMFTS</sequence>
<evidence type="ECO:0000313" key="4">
    <source>
        <dbReference type="Proteomes" id="UP000270524"/>
    </source>
</evidence>
<accession>A0A3M3RNT9</accession>
<dbReference type="RefSeq" id="WP_155490290.1">
    <property type="nucleotide sequence ID" value="NZ_CP178532.1"/>
</dbReference>
<name>A0A3M3RNT9_PSECA</name>
<evidence type="ECO:0000313" key="3">
    <source>
        <dbReference type="Proteomes" id="UP000269335"/>
    </source>
</evidence>
<dbReference type="GeneID" id="64466316"/>
<gene>
    <name evidence="2" type="ORF">ALQ51_102064</name>
    <name evidence="1" type="ORF">ALQ53_103347</name>
</gene>
<protein>
    <submittedName>
        <fullName evidence="2">Uncharacterized protein</fullName>
    </submittedName>
</protein>
<comment type="caution">
    <text evidence="2">The sequence shown here is derived from an EMBL/GenBank/DDBJ whole genome shotgun (WGS) entry which is preliminary data.</text>
</comment>
<evidence type="ECO:0000313" key="1">
    <source>
        <dbReference type="EMBL" id="RMN76503.1"/>
    </source>
</evidence>
<proteinExistence type="predicted"/>